<dbReference type="EMBL" id="JAELUQ010000012">
    <property type="protein sequence ID" value="KAG7405286.1"/>
    <property type="molecule type" value="Genomic_DNA"/>
</dbReference>
<keyword evidence="1" id="KW-0175">Coiled coil</keyword>
<gene>
    <name evidence="3" type="ORF">Forpe1208_v014951</name>
</gene>
<evidence type="ECO:0000313" key="4">
    <source>
        <dbReference type="Proteomes" id="UP000694050"/>
    </source>
</evidence>
<dbReference type="AlphaFoldDB" id="A0A8J5NHQ7"/>
<feature type="coiled-coil region" evidence="1">
    <location>
        <begin position="319"/>
        <end position="417"/>
    </location>
</feature>
<feature type="compositionally biased region" description="Polar residues" evidence="2">
    <location>
        <begin position="190"/>
        <end position="199"/>
    </location>
</feature>
<organism evidence="3 4">
    <name type="scientific">Fusarium oxysporum f. sp. rapae</name>
    <dbReference type="NCBI Taxonomy" id="485398"/>
    <lineage>
        <taxon>Eukaryota</taxon>
        <taxon>Fungi</taxon>
        <taxon>Dikarya</taxon>
        <taxon>Ascomycota</taxon>
        <taxon>Pezizomycotina</taxon>
        <taxon>Sordariomycetes</taxon>
        <taxon>Hypocreomycetidae</taxon>
        <taxon>Hypocreales</taxon>
        <taxon>Nectriaceae</taxon>
        <taxon>Fusarium</taxon>
        <taxon>Fusarium oxysporum species complex</taxon>
    </lineage>
</organism>
<feature type="region of interest" description="Disordered" evidence="2">
    <location>
        <begin position="121"/>
        <end position="237"/>
    </location>
</feature>
<sequence length="464" mass="52883">MNANHGEAPASYDDIGVGDTNPEVQKCVNRIYKASGKYPWDWLPRDYVPKVAAWGTNTALNLALAVEAVHAHGSTVTMDELRDFLVRKAKERQELSKNGKPIKPTMNSDCAKARKWIEDNMVNSQGTSKQNKLKRPGRDAAFTQARPKTWRTLTIAHKKQPQDKLDDDDDGDDDESFPEIDLNREMSVLSDISNVSSAIGPSDRRQHSPPPPPDRTWTHKRNMPPPPSPLPNKRSRQVEQFVSSTIDDFKGASSLVNAEEEACLSQGETMMFYAINRSLRTTCERIEGAEFRSSVYNQEIHNTRSKLASINMGEVRHVLQKATRDRDEKREELWQLQEEVNNFTAMIENQGGKCSETLRTMYDGFILNCENAQKKLRNVEDTLKAMEEEAQKNRKQYQDGQDKIASLEKDIAKEEEIIKWETRKKVALETARCYVDFREKLLSASDGVLYAEHEAAMKKQEYLS</sequence>
<proteinExistence type="predicted"/>
<comment type="caution">
    <text evidence="3">The sequence shown here is derived from an EMBL/GenBank/DDBJ whole genome shotgun (WGS) entry which is preliminary data.</text>
</comment>
<protein>
    <submittedName>
        <fullName evidence="3">Uncharacterized protein</fullName>
    </submittedName>
</protein>
<dbReference type="Proteomes" id="UP000694050">
    <property type="component" value="Unassembled WGS sequence"/>
</dbReference>
<name>A0A8J5NHQ7_FUSOX</name>
<evidence type="ECO:0000313" key="3">
    <source>
        <dbReference type="EMBL" id="KAG7405286.1"/>
    </source>
</evidence>
<evidence type="ECO:0000256" key="2">
    <source>
        <dbReference type="SAM" id="MobiDB-lite"/>
    </source>
</evidence>
<reference evidence="3" key="1">
    <citation type="submission" date="2021-04" db="EMBL/GenBank/DDBJ databases">
        <title>First draft genome resource for Brassicaceae pathogens Fusarium oxysporum f. sp. raphani and Fusarium oxysporum f. sp. rapae.</title>
        <authorList>
            <person name="Asai S."/>
        </authorList>
    </citation>
    <scope>NUCLEOTIDE SEQUENCE</scope>
    <source>
        <strain evidence="3">Tf1208</strain>
    </source>
</reference>
<feature type="compositionally biased region" description="Acidic residues" evidence="2">
    <location>
        <begin position="165"/>
        <end position="178"/>
    </location>
</feature>
<feature type="compositionally biased region" description="Polar residues" evidence="2">
    <location>
        <begin position="121"/>
        <end position="130"/>
    </location>
</feature>
<accession>A0A8J5NHQ7</accession>
<evidence type="ECO:0000256" key="1">
    <source>
        <dbReference type="SAM" id="Coils"/>
    </source>
</evidence>